<protein>
    <recommendedName>
        <fullName evidence="4">DUF5666 domain-containing protein</fullName>
    </recommendedName>
</protein>
<dbReference type="AlphaFoldDB" id="A0A1F7GLM5"/>
<evidence type="ECO:0000313" key="3">
    <source>
        <dbReference type="Proteomes" id="UP000176850"/>
    </source>
</evidence>
<proteinExistence type="predicted"/>
<feature type="chain" id="PRO_5009529194" description="DUF5666 domain-containing protein" evidence="1">
    <location>
        <begin position="27"/>
        <end position="245"/>
    </location>
</feature>
<evidence type="ECO:0000256" key="1">
    <source>
        <dbReference type="SAM" id="SignalP"/>
    </source>
</evidence>
<dbReference type="EMBL" id="MFZH01000007">
    <property type="protein sequence ID" value="OGK19715.1"/>
    <property type="molecule type" value="Genomic_DNA"/>
</dbReference>
<dbReference type="Proteomes" id="UP000176850">
    <property type="component" value="Unassembled WGS sequence"/>
</dbReference>
<accession>A0A1F7GLM5</accession>
<comment type="caution">
    <text evidence="2">The sequence shown here is derived from an EMBL/GenBank/DDBJ whole genome shotgun (WGS) entry which is preliminary data.</text>
</comment>
<organism evidence="2 3">
    <name type="scientific">Candidatus Roizmanbacteria bacterium RIFCSPHIGHO2_01_FULL_39_24</name>
    <dbReference type="NCBI Taxonomy" id="1802032"/>
    <lineage>
        <taxon>Bacteria</taxon>
        <taxon>Candidatus Roizmaniibacteriota</taxon>
    </lineage>
</organism>
<reference evidence="2 3" key="1">
    <citation type="journal article" date="2016" name="Nat. Commun.">
        <title>Thousands of microbial genomes shed light on interconnected biogeochemical processes in an aquifer system.</title>
        <authorList>
            <person name="Anantharaman K."/>
            <person name="Brown C.T."/>
            <person name="Hug L.A."/>
            <person name="Sharon I."/>
            <person name="Castelle C.J."/>
            <person name="Probst A.J."/>
            <person name="Thomas B.C."/>
            <person name="Singh A."/>
            <person name="Wilkins M.J."/>
            <person name="Karaoz U."/>
            <person name="Brodie E.L."/>
            <person name="Williams K.H."/>
            <person name="Hubbard S.S."/>
            <person name="Banfield J.F."/>
        </authorList>
    </citation>
    <scope>NUCLEOTIDE SEQUENCE [LARGE SCALE GENOMIC DNA]</scope>
</reference>
<keyword evidence="1" id="KW-0732">Signal</keyword>
<gene>
    <name evidence="2" type="ORF">A2799_01645</name>
</gene>
<evidence type="ECO:0000313" key="2">
    <source>
        <dbReference type="EMBL" id="OGK19715.1"/>
    </source>
</evidence>
<evidence type="ECO:0008006" key="4">
    <source>
        <dbReference type="Google" id="ProtNLM"/>
    </source>
</evidence>
<feature type="signal peptide" evidence="1">
    <location>
        <begin position="1"/>
        <end position="26"/>
    </location>
</feature>
<sequence length="245" mass="26673">MNKKVLVASFVMVTIATLIAFNSVYAATVTPTPSVEESDEPSVQPTKQSSLDKAVENLKEKIADKVDTLKKNAGTIAAGSITDIKKDTIEIKNTTGHTFKIVIDASLTEAREISGTFEKTIKIADLTKNDYVFVSGPIVENTVTANTIYRDVPFFVGSGQITSVDTSAGTIDLVTTEKEEFTLDIPTKVRPKIMDPKTLEITRTTLAKIKAGDTVHFVSKKSTEDKKMLSAVTLFVIPQEYFSGK</sequence>
<name>A0A1F7GLM5_9BACT</name>